<feature type="region of interest" description="Disordered" evidence="4">
    <location>
        <begin position="308"/>
        <end position="427"/>
    </location>
</feature>
<reference evidence="6 7" key="1">
    <citation type="submission" date="2014-02" db="EMBL/GenBank/DDBJ databases">
        <title>Transposable element dynamics among asymbiotic and ectomycorrhizal Amanita fungi.</title>
        <authorList>
            <consortium name="DOE Joint Genome Institute"/>
            <person name="Hess J."/>
            <person name="Skrede I."/>
            <person name="Wolfe B."/>
            <person name="LaButti K."/>
            <person name="Ohm R.A."/>
            <person name="Grigoriev I.V."/>
            <person name="Pringle A."/>
        </authorList>
    </citation>
    <scope>NUCLEOTIDE SEQUENCE [LARGE SCALE GENOMIC DNA]</scope>
    <source>
        <strain evidence="6 7">SKay4041</strain>
    </source>
</reference>
<feature type="domain" description="G-patch" evidence="5">
    <location>
        <begin position="256"/>
        <end position="302"/>
    </location>
</feature>
<gene>
    <name evidence="6" type="ORF">AMATHDRAFT_74561</name>
</gene>
<dbReference type="OrthoDB" id="5577072at2759"/>
<comment type="similarity">
    <text evidence="2">Belongs to the SPP2 family.</text>
</comment>
<feature type="compositionally biased region" description="Acidic residues" evidence="4">
    <location>
        <begin position="71"/>
        <end position="81"/>
    </location>
</feature>
<dbReference type="InterPro" id="IPR045166">
    <property type="entry name" value="Spp2-like"/>
</dbReference>
<evidence type="ECO:0000313" key="6">
    <source>
        <dbReference type="EMBL" id="PFH52079.1"/>
    </source>
</evidence>
<dbReference type="GO" id="GO:0000398">
    <property type="term" value="P:mRNA splicing, via spliceosome"/>
    <property type="evidence" value="ECO:0007669"/>
    <property type="project" value="InterPro"/>
</dbReference>
<dbReference type="PANTHER" id="PTHR15818">
    <property type="entry name" value="G PATCH AND KOW-CONTAINING"/>
    <property type="match status" value="1"/>
</dbReference>
<dbReference type="Proteomes" id="UP000242287">
    <property type="component" value="Unassembled WGS sequence"/>
</dbReference>
<evidence type="ECO:0000259" key="5">
    <source>
        <dbReference type="PROSITE" id="PS50174"/>
    </source>
</evidence>
<keyword evidence="7" id="KW-1185">Reference proteome</keyword>
<organism evidence="6 7">
    <name type="scientific">Amanita thiersii Skay4041</name>
    <dbReference type="NCBI Taxonomy" id="703135"/>
    <lineage>
        <taxon>Eukaryota</taxon>
        <taxon>Fungi</taxon>
        <taxon>Dikarya</taxon>
        <taxon>Basidiomycota</taxon>
        <taxon>Agaricomycotina</taxon>
        <taxon>Agaricomycetes</taxon>
        <taxon>Agaricomycetidae</taxon>
        <taxon>Agaricales</taxon>
        <taxon>Pluteineae</taxon>
        <taxon>Amanitaceae</taxon>
        <taxon>Amanita</taxon>
    </lineage>
</organism>
<name>A0A2A9NNG2_9AGAR</name>
<proteinExistence type="inferred from homology"/>
<dbReference type="EMBL" id="KZ301982">
    <property type="protein sequence ID" value="PFH52079.1"/>
    <property type="molecule type" value="Genomic_DNA"/>
</dbReference>
<keyword evidence="3" id="KW-0539">Nucleus</keyword>
<dbReference type="PROSITE" id="PS50174">
    <property type="entry name" value="G_PATCH"/>
    <property type="match status" value="1"/>
</dbReference>
<evidence type="ECO:0000313" key="7">
    <source>
        <dbReference type="Proteomes" id="UP000242287"/>
    </source>
</evidence>
<sequence length="427" mass="47776">MSSSSAPKVSFTIRRPSPVSRTTSDSDTSRFKVPSLPNHLISHSKSGSPLARNGTSYPDIASIPTYHDGEPDSSDEEDEKIQEELVTSFDQIAFQRSRNKRNATAGPLVIPALQNKDWRAMARKRRNVSQFVPASAQTATGKDGSVGGLGIRDTINSGPVLAGLQVSRKSEKLEVEDLQSVKVEKEGLVDIKMDEVEETEDQRALRAILAGVDGGETAGPTISIIPTPVSETDALRQDLEGLPDVATLEDYGRVPVSEFGAAMLRGMGWTQGAASRKPGKGLVEPYIPQARPALLGIGAKEREIFDDGSKKKFNAKPERRYVPIIKKERDSAQDSGTDNRNRSRSPGRRSGTSSKRTSRSPDRRDRDRDRDQRRETDNGRRDSYYYDKRSRDKDRYRERDRDHEKDYRRDSSDRDKQRDGSSRRRRE</sequence>
<dbReference type="GO" id="GO:0003676">
    <property type="term" value="F:nucleic acid binding"/>
    <property type="evidence" value="ECO:0007669"/>
    <property type="project" value="InterPro"/>
</dbReference>
<dbReference type="PANTHER" id="PTHR15818:SF2">
    <property type="entry name" value="G-PATCH DOMAIN AND KOW MOTIFS-CONTAINING PROTEIN"/>
    <property type="match status" value="1"/>
</dbReference>
<feature type="compositionally biased region" description="Low complexity" evidence="4">
    <location>
        <begin position="12"/>
        <end position="26"/>
    </location>
</feature>
<feature type="compositionally biased region" description="Basic and acidic residues" evidence="4">
    <location>
        <begin position="359"/>
        <end position="427"/>
    </location>
</feature>
<dbReference type="GO" id="GO:0005681">
    <property type="term" value="C:spliceosomal complex"/>
    <property type="evidence" value="ECO:0007669"/>
    <property type="project" value="TreeGrafter"/>
</dbReference>
<dbReference type="AlphaFoldDB" id="A0A2A9NNG2"/>
<evidence type="ECO:0000256" key="2">
    <source>
        <dbReference type="ARBA" id="ARBA00008576"/>
    </source>
</evidence>
<evidence type="ECO:0000256" key="1">
    <source>
        <dbReference type="ARBA" id="ARBA00004123"/>
    </source>
</evidence>
<evidence type="ECO:0000256" key="4">
    <source>
        <dbReference type="SAM" id="MobiDB-lite"/>
    </source>
</evidence>
<dbReference type="InterPro" id="IPR000467">
    <property type="entry name" value="G_patch_dom"/>
</dbReference>
<feature type="region of interest" description="Disordered" evidence="4">
    <location>
        <begin position="1"/>
        <end position="81"/>
    </location>
</feature>
<comment type="subcellular location">
    <subcellularLocation>
        <location evidence="1">Nucleus</location>
    </subcellularLocation>
</comment>
<dbReference type="Pfam" id="PF12656">
    <property type="entry name" value="G-patch_2"/>
    <property type="match status" value="1"/>
</dbReference>
<dbReference type="InterPro" id="IPR026822">
    <property type="entry name" value="Spp2/MOS2_G-patch"/>
</dbReference>
<accession>A0A2A9NNG2</accession>
<evidence type="ECO:0000256" key="3">
    <source>
        <dbReference type="ARBA" id="ARBA00023242"/>
    </source>
</evidence>
<protein>
    <recommendedName>
        <fullName evidence="5">G-patch domain-containing protein</fullName>
    </recommendedName>
</protein>
<dbReference type="STRING" id="703135.A0A2A9NNG2"/>
<feature type="compositionally biased region" description="Basic and acidic residues" evidence="4">
    <location>
        <begin position="308"/>
        <end position="341"/>
    </location>
</feature>